<dbReference type="CDD" id="cd00761">
    <property type="entry name" value="Glyco_tranf_GTA_type"/>
    <property type="match status" value="1"/>
</dbReference>
<dbReference type="InterPro" id="IPR001173">
    <property type="entry name" value="Glyco_trans_2-like"/>
</dbReference>
<evidence type="ECO:0000313" key="3">
    <source>
        <dbReference type="Proteomes" id="UP000175616"/>
    </source>
</evidence>
<dbReference type="InterPro" id="IPR029044">
    <property type="entry name" value="Nucleotide-diphossugar_trans"/>
</dbReference>
<gene>
    <name evidence="2" type="ORF">BAE27_12515</name>
</gene>
<sequence length="313" mass="35235">MDTGFNISVIIPSYRRPNDLRRCLFALTQQTLTPHEVIVVARADDEGTWAVISSFEDKLPIHGKMVHEPGVIHAENVGIKAALGNIIAFTDDDAAPHPDWLEKISRLFQKAEPNVVGVGGRDIIHIDGEPHIKRKSIVGKITWFGRLQGNHEHGFGRARYVDTLKGVNMAYRSHFLKNVGLDTRLLGRGAQMHWELMLGAQAKRMGFRQVYDPTITVDHFPGIRFGRDQRASTDINSIYENVYNETLAILTHLTRPQKIFAFMLWAFAIGHRGAPGVAQVFRLKLYGYPSVTMFIACQKGRLAGIRSYRNATH</sequence>
<dbReference type="Proteomes" id="UP000175616">
    <property type="component" value="Unassembled WGS sequence"/>
</dbReference>
<dbReference type="AlphaFoldDB" id="A0A1E7YK77"/>
<feature type="domain" description="Glycosyltransferase 2-like" evidence="1">
    <location>
        <begin position="8"/>
        <end position="131"/>
    </location>
</feature>
<protein>
    <recommendedName>
        <fullName evidence="1">Glycosyltransferase 2-like domain-containing protein</fullName>
    </recommendedName>
</protein>
<dbReference type="InterPro" id="IPR050834">
    <property type="entry name" value="Glycosyltransf_2"/>
</dbReference>
<dbReference type="Gene3D" id="3.90.550.10">
    <property type="entry name" value="Spore Coat Polysaccharide Biosynthesis Protein SpsA, Chain A"/>
    <property type="match status" value="1"/>
</dbReference>
<dbReference type="EMBL" id="LZYE01000350">
    <property type="protein sequence ID" value="OFC29959.1"/>
    <property type="molecule type" value="Genomic_DNA"/>
</dbReference>
<name>A0A1E7YK77_9PROT</name>
<proteinExistence type="predicted"/>
<comment type="caution">
    <text evidence="2">The sequence shown here is derived from an EMBL/GenBank/DDBJ whole genome shotgun (WGS) entry which is preliminary data.</text>
</comment>
<dbReference type="PANTHER" id="PTHR43685:SF2">
    <property type="entry name" value="GLYCOSYLTRANSFERASE 2-LIKE DOMAIN-CONTAINING PROTEIN"/>
    <property type="match status" value="1"/>
</dbReference>
<dbReference type="SUPFAM" id="SSF53448">
    <property type="entry name" value="Nucleotide-diphospho-sugar transferases"/>
    <property type="match status" value="1"/>
</dbReference>
<accession>A0A1E7YK77</accession>
<dbReference type="Pfam" id="PF00535">
    <property type="entry name" value="Glycos_transf_2"/>
    <property type="match status" value="1"/>
</dbReference>
<reference evidence="2 3" key="1">
    <citation type="submission" date="2016-06" db="EMBL/GenBank/DDBJ databases">
        <title>Gene turnover analysis identifies the evolutionary adaptation of the extremophile Acidithiobacillus caldus.</title>
        <authorList>
            <person name="Zhang X."/>
        </authorList>
    </citation>
    <scope>NUCLEOTIDE SEQUENCE [LARGE SCALE GENOMIC DNA]</scope>
    <source>
        <strain evidence="2 3">DX</strain>
    </source>
</reference>
<dbReference type="PANTHER" id="PTHR43685">
    <property type="entry name" value="GLYCOSYLTRANSFERASE"/>
    <property type="match status" value="1"/>
</dbReference>
<evidence type="ECO:0000313" key="2">
    <source>
        <dbReference type="EMBL" id="OFC29959.1"/>
    </source>
</evidence>
<evidence type="ECO:0000259" key="1">
    <source>
        <dbReference type="Pfam" id="PF00535"/>
    </source>
</evidence>
<organism evidence="2 3">
    <name type="scientific">Acidithiobacillus caldus</name>
    <dbReference type="NCBI Taxonomy" id="33059"/>
    <lineage>
        <taxon>Bacteria</taxon>
        <taxon>Pseudomonadati</taxon>
        <taxon>Pseudomonadota</taxon>
        <taxon>Acidithiobacillia</taxon>
        <taxon>Acidithiobacillales</taxon>
        <taxon>Acidithiobacillaceae</taxon>
        <taxon>Acidithiobacillus</taxon>
    </lineage>
</organism>